<dbReference type="FunFam" id="3.40.50.620:FF:000116">
    <property type="entry name" value="Arginine--tRNA ligase"/>
    <property type="match status" value="1"/>
</dbReference>
<keyword evidence="5 8" id="KW-0648">Protein biosynthesis</keyword>
<dbReference type="GO" id="GO:0005524">
    <property type="term" value="F:ATP binding"/>
    <property type="evidence" value="ECO:0007669"/>
    <property type="project" value="UniProtKB-UniRule"/>
</dbReference>
<keyword evidence="2 8" id="KW-0436">Ligase</keyword>
<organism evidence="12 13">
    <name type="scientific">Jeotgalibaca dankookensis</name>
    <dbReference type="NCBI Taxonomy" id="708126"/>
    <lineage>
        <taxon>Bacteria</taxon>
        <taxon>Bacillati</taxon>
        <taxon>Bacillota</taxon>
        <taxon>Bacilli</taxon>
        <taxon>Lactobacillales</taxon>
        <taxon>Carnobacteriaceae</taxon>
        <taxon>Jeotgalibaca</taxon>
    </lineage>
</organism>
<dbReference type="CDD" id="cd07956">
    <property type="entry name" value="Anticodon_Ia_Arg"/>
    <property type="match status" value="1"/>
</dbReference>
<dbReference type="Gene3D" id="1.10.730.10">
    <property type="entry name" value="Isoleucyl-tRNA Synthetase, Domain 1"/>
    <property type="match status" value="1"/>
</dbReference>
<dbReference type="SMART" id="SM01016">
    <property type="entry name" value="Arg_tRNA_synt_N"/>
    <property type="match status" value="1"/>
</dbReference>
<evidence type="ECO:0000256" key="4">
    <source>
        <dbReference type="ARBA" id="ARBA00022840"/>
    </source>
</evidence>
<evidence type="ECO:0000313" key="13">
    <source>
        <dbReference type="Proteomes" id="UP000188993"/>
    </source>
</evidence>
<evidence type="ECO:0000256" key="7">
    <source>
        <dbReference type="ARBA" id="ARBA00049339"/>
    </source>
</evidence>
<comment type="catalytic activity">
    <reaction evidence="7 8">
        <text>tRNA(Arg) + L-arginine + ATP = L-arginyl-tRNA(Arg) + AMP + diphosphate</text>
        <dbReference type="Rhea" id="RHEA:20301"/>
        <dbReference type="Rhea" id="RHEA-COMP:9658"/>
        <dbReference type="Rhea" id="RHEA-COMP:9673"/>
        <dbReference type="ChEBI" id="CHEBI:30616"/>
        <dbReference type="ChEBI" id="CHEBI:32682"/>
        <dbReference type="ChEBI" id="CHEBI:33019"/>
        <dbReference type="ChEBI" id="CHEBI:78442"/>
        <dbReference type="ChEBI" id="CHEBI:78513"/>
        <dbReference type="ChEBI" id="CHEBI:456215"/>
        <dbReference type="EC" id="6.1.1.19"/>
    </reaction>
</comment>
<dbReference type="GO" id="GO:0006420">
    <property type="term" value="P:arginyl-tRNA aminoacylation"/>
    <property type="evidence" value="ECO:0007669"/>
    <property type="project" value="UniProtKB-UniRule"/>
</dbReference>
<keyword evidence="8" id="KW-0963">Cytoplasm</keyword>
<dbReference type="HAMAP" id="MF_00123">
    <property type="entry name" value="Arg_tRNA_synth"/>
    <property type="match status" value="1"/>
</dbReference>
<dbReference type="GO" id="GO:0005737">
    <property type="term" value="C:cytoplasm"/>
    <property type="evidence" value="ECO:0007669"/>
    <property type="project" value="UniProtKB-SubCell"/>
</dbReference>
<dbReference type="InterPro" id="IPR001278">
    <property type="entry name" value="Arg-tRNA-ligase"/>
</dbReference>
<evidence type="ECO:0000256" key="5">
    <source>
        <dbReference type="ARBA" id="ARBA00022917"/>
    </source>
</evidence>
<dbReference type="GO" id="GO:0004814">
    <property type="term" value="F:arginine-tRNA ligase activity"/>
    <property type="evidence" value="ECO:0007669"/>
    <property type="project" value="UniProtKB-UniRule"/>
</dbReference>
<dbReference type="PANTHER" id="PTHR11956">
    <property type="entry name" value="ARGINYL-TRNA SYNTHETASE"/>
    <property type="match status" value="1"/>
</dbReference>
<evidence type="ECO:0000256" key="1">
    <source>
        <dbReference type="ARBA" id="ARBA00005594"/>
    </source>
</evidence>
<dbReference type="Pfam" id="PF03485">
    <property type="entry name" value="Arg_tRNA_synt_N"/>
    <property type="match status" value="1"/>
</dbReference>
<dbReference type="InterPro" id="IPR014729">
    <property type="entry name" value="Rossmann-like_a/b/a_fold"/>
</dbReference>
<dbReference type="NCBIfam" id="TIGR00456">
    <property type="entry name" value="argS"/>
    <property type="match status" value="1"/>
</dbReference>
<dbReference type="InterPro" id="IPR005148">
    <property type="entry name" value="Arg-tRNA-synth_N"/>
</dbReference>
<proteinExistence type="inferred from homology"/>
<dbReference type="InterPro" id="IPR008909">
    <property type="entry name" value="DALR_anticod-bd"/>
</dbReference>
<feature type="domain" description="Arginyl tRNA synthetase N-terminal" evidence="11">
    <location>
        <begin position="1"/>
        <end position="84"/>
    </location>
</feature>
<comment type="subcellular location">
    <subcellularLocation>
        <location evidence="8">Cytoplasm</location>
    </subcellularLocation>
</comment>
<dbReference type="EMBL" id="CP019728">
    <property type="protein sequence ID" value="AQS52480.1"/>
    <property type="molecule type" value="Genomic_DNA"/>
</dbReference>
<evidence type="ECO:0000256" key="6">
    <source>
        <dbReference type="ARBA" id="ARBA00023146"/>
    </source>
</evidence>
<keyword evidence="3 8" id="KW-0547">Nucleotide-binding</keyword>
<dbReference type="EC" id="6.1.1.19" evidence="8"/>
<keyword evidence="6 8" id="KW-0030">Aminoacyl-tRNA synthetase</keyword>
<dbReference type="InterPro" id="IPR035684">
    <property type="entry name" value="ArgRS_core"/>
</dbReference>
<reference evidence="12 13" key="1">
    <citation type="journal article" date="2014" name="Int. J. Syst. Evol. Microbiol.">
        <title>Jeotgalibaca dankookensis gen. nov., sp. nov., a member of the family Carnobacteriaceae, isolated from seujeot (Korean traditional food).</title>
        <authorList>
            <person name="Lee D.G."/>
            <person name="Trujillo M.E."/>
            <person name="Kang H."/>
            <person name="Ahn T.Y."/>
        </authorList>
    </citation>
    <scope>NUCLEOTIDE SEQUENCE [LARGE SCALE GENOMIC DNA]</scope>
    <source>
        <strain evidence="12 13">EX-07</strain>
    </source>
</reference>
<feature type="domain" description="DALR anticodon binding" evidence="10">
    <location>
        <begin position="450"/>
        <end position="563"/>
    </location>
</feature>
<dbReference type="STRING" id="708126.BW727_100070"/>
<feature type="short sequence motif" description="'HIGH' region" evidence="8">
    <location>
        <begin position="122"/>
        <end position="132"/>
    </location>
</feature>
<dbReference type="Gene3D" id="3.30.1360.70">
    <property type="entry name" value="Arginyl tRNA synthetase N-terminal domain"/>
    <property type="match status" value="1"/>
</dbReference>
<dbReference type="SUPFAM" id="SSF47323">
    <property type="entry name" value="Anticodon-binding domain of a subclass of class I aminoacyl-tRNA synthetases"/>
    <property type="match status" value="1"/>
</dbReference>
<dbReference type="AlphaFoldDB" id="A0A1S6ILR1"/>
<evidence type="ECO:0000259" key="11">
    <source>
        <dbReference type="SMART" id="SM01016"/>
    </source>
</evidence>
<dbReference type="Gene3D" id="3.40.50.620">
    <property type="entry name" value="HUPs"/>
    <property type="match status" value="1"/>
</dbReference>
<name>A0A1S6ILR1_9LACT</name>
<dbReference type="RefSeq" id="WP_062470664.1">
    <property type="nucleotide sequence ID" value="NZ_BBYN01000022.1"/>
</dbReference>
<dbReference type="Proteomes" id="UP000188993">
    <property type="component" value="Chromosome"/>
</dbReference>
<keyword evidence="4 8" id="KW-0067">ATP-binding</keyword>
<dbReference type="SUPFAM" id="SSF55190">
    <property type="entry name" value="Arginyl-tRNA synthetase (ArgRS), N-terminal 'additional' domain"/>
    <property type="match status" value="1"/>
</dbReference>
<dbReference type="PANTHER" id="PTHR11956:SF5">
    <property type="entry name" value="ARGININE--TRNA LIGASE, CYTOPLASMIC"/>
    <property type="match status" value="1"/>
</dbReference>
<dbReference type="Pfam" id="PF00750">
    <property type="entry name" value="tRNA-synt_1d"/>
    <property type="match status" value="1"/>
</dbReference>
<gene>
    <name evidence="8 12" type="primary">argS</name>
    <name evidence="12" type="ORF">BW727_100070</name>
</gene>
<dbReference type="SUPFAM" id="SSF52374">
    <property type="entry name" value="Nucleotidylyl transferase"/>
    <property type="match status" value="1"/>
</dbReference>
<dbReference type="SMART" id="SM00836">
    <property type="entry name" value="DALR_1"/>
    <property type="match status" value="1"/>
</dbReference>
<evidence type="ECO:0000256" key="8">
    <source>
        <dbReference type="HAMAP-Rule" id="MF_00123"/>
    </source>
</evidence>
<dbReference type="OrthoDB" id="9805987at2"/>
<protein>
    <recommendedName>
        <fullName evidence="8">Arginine--tRNA ligase</fullName>
        <ecNumber evidence="8">6.1.1.19</ecNumber>
    </recommendedName>
    <alternativeName>
        <fullName evidence="8">Arginyl-tRNA synthetase</fullName>
        <shortName evidence="8">ArgRS</shortName>
    </alternativeName>
</protein>
<evidence type="ECO:0000256" key="9">
    <source>
        <dbReference type="RuleBase" id="RU363038"/>
    </source>
</evidence>
<sequence length="563" mass="63888">MDYKKLVADELHKHVAEYMSQEEVLNLLEKPRHDEHGDVAFPAFSLAKVLRKAPPVIAKELEGKIDHPAIEKVETVGPYLNFFLNKELISAEILKEVMTQEADFGSSDLGQGRMVPIDMSSPNIAKPISMGHLRSTVIGNALANIVEKVGYKPFKINHLGDWGTQFGKLIVAYKKWGNEEAVLADPIAELLKLYVKFHEVAAEETELEDEARAWFRKLEDGDEEAKGLWTWFRSESLKEFMKIYDMLDITFDSFHGEAFYNDKMDEVISLLEEKNLLKQDRGASVVELEKYNLNPALIKKSDGATLYITRDLAAAIYRKRTYDFALSLYAVGNEQSHHFKQLKGVLKEMGYDWADDMYHIPFGLITQGGKKLSTRQGKVVLLEEVLNEARSLALEQINEKNPTLEDKEGVADQVGIGAVVFHDLKNERLNNFDFVLEEVVQFEGETGPYVQYTNARALSILRKADQPIELDAPLTVGDDYAWDVLKLINSFPDVVMNAFNRFEPSVIAKYALQLSQAFNRYYGTTKILVDNEDRNARLVLVKATSLILQESLRLLGVKSPERM</sequence>
<evidence type="ECO:0000256" key="2">
    <source>
        <dbReference type="ARBA" id="ARBA00022598"/>
    </source>
</evidence>
<dbReference type="PRINTS" id="PR01038">
    <property type="entry name" value="TRNASYNTHARG"/>
</dbReference>
<evidence type="ECO:0000313" key="12">
    <source>
        <dbReference type="EMBL" id="AQS52480.1"/>
    </source>
</evidence>
<dbReference type="Pfam" id="PF05746">
    <property type="entry name" value="DALR_1"/>
    <property type="match status" value="1"/>
</dbReference>
<comment type="similarity">
    <text evidence="1 8 9">Belongs to the class-I aminoacyl-tRNA synthetase family.</text>
</comment>
<evidence type="ECO:0000256" key="3">
    <source>
        <dbReference type="ARBA" id="ARBA00022741"/>
    </source>
</evidence>
<accession>A0A1S6ILR1</accession>
<keyword evidence="13" id="KW-1185">Reference proteome</keyword>
<dbReference type="InterPro" id="IPR036695">
    <property type="entry name" value="Arg-tRNA-synth_N_sf"/>
</dbReference>
<evidence type="ECO:0000259" key="10">
    <source>
        <dbReference type="SMART" id="SM00836"/>
    </source>
</evidence>
<comment type="subunit">
    <text evidence="8">Monomer.</text>
</comment>
<dbReference type="InterPro" id="IPR009080">
    <property type="entry name" value="tRNAsynth_Ia_anticodon-bd"/>
</dbReference>
<dbReference type="CDD" id="cd00671">
    <property type="entry name" value="ArgRS_core"/>
    <property type="match status" value="1"/>
</dbReference>
<dbReference type="KEGG" id="jda:BW727_100070"/>